<feature type="transmembrane region" description="Helical" evidence="1">
    <location>
        <begin position="45"/>
        <end position="64"/>
    </location>
</feature>
<protein>
    <submittedName>
        <fullName evidence="3">Diguanylate cyclase domain-containing protein</fullName>
        <ecNumber evidence="3">2.7.7.65</ecNumber>
    </submittedName>
</protein>
<dbReference type="NCBIfam" id="TIGR00254">
    <property type="entry name" value="GGDEF"/>
    <property type="match status" value="1"/>
</dbReference>
<dbReference type="PANTHER" id="PTHR44757">
    <property type="entry name" value="DIGUANYLATE CYCLASE DGCP"/>
    <property type="match status" value="1"/>
</dbReference>
<gene>
    <name evidence="3" type="ORF">ACIB24_22435</name>
</gene>
<dbReference type="PROSITE" id="PS50887">
    <property type="entry name" value="GGDEF"/>
    <property type="match status" value="1"/>
</dbReference>
<keyword evidence="3" id="KW-0548">Nucleotidyltransferase</keyword>
<accession>A0ABW8AV18</accession>
<dbReference type="Gene3D" id="3.30.70.270">
    <property type="match status" value="1"/>
</dbReference>
<dbReference type="InterPro" id="IPR052155">
    <property type="entry name" value="Biofilm_reg_signaling"/>
</dbReference>
<sequence>MNSLRRRLSAMPVLNRIRLITVVFGVLATVALTGQLDTSRPGPEVGVALAAMATIALTMVLTYARGQVLVVDPLLPLLVVVFGAAVQDPRATTGVCVGIVVAQSFYGSTRRAAVRAGLLVPVLPLAVRFNPNADFGALDPSVLSLIPIFMIFTLLIRVLKGSLESQVETSAREALLAATSRRLLGCTDLDEVRSIVTRAGGELVTRTPGLVVLTVVRHGVRARVLRAYGVAEDLVGLSVPIEAAARGAGESLDGLVGGRRHWRVIELDHDVLGAVHGDTCEDGDLLLLGLDRRIPESVIDAFSSLSAQMSMAETACRAHAELEHRAHHDELTAMPNRAVVFHRLAVSLEEAAARGVTAAVMVIDLDDFKTVNDTYGHGGGDALLVEIARRMVEVVGKDGMAARFGGDEFAVLMPSTDRSAATRLAHALRARLLEPVAMGNAAVTVGCSIGLALSDGERTATDLVRCADIAMYAAKAGGKNRVEDFSEERHGAIAEQRIAQPTA</sequence>
<keyword evidence="1" id="KW-1133">Transmembrane helix</keyword>
<evidence type="ECO:0000313" key="4">
    <source>
        <dbReference type="Proteomes" id="UP001612915"/>
    </source>
</evidence>
<proteinExistence type="predicted"/>
<evidence type="ECO:0000259" key="2">
    <source>
        <dbReference type="PROSITE" id="PS50887"/>
    </source>
</evidence>
<dbReference type="InterPro" id="IPR000160">
    <property type="entry name" value="GGDEF_dom"/>
</dbReference>
<dbReference type="InterPro" id="IPR043128">
    <property type="entry name" value="Rev_trsase/Diguanyl_cyclase"/>
</dbReference>
<dbReference type="PANTHER" id="PTHR44757:SF2">
    <property type="entry name" value="BIOFILM ARCHITECTURE MAINTENANCE PROTEIN MBAA"/>
    <property type="match status" value="1"/>
</dbReference>
<organism evidence="3 4">
    <name type="scientific">Spongisporangium articulatum</name>
    <dbReference type="NCBI Taxonomy" id="3362603"/>
    <lineage>
        <taxon>Bacteria</taxon>
        <taxon>Bacillati</taxon>
        <taxon>Actinomycetota</taxon>
        <taxon>Actinomycetes</taxon>
        <taxon>Kineosporiales</taxon>
        <taxon>Kineosporiaceae</taxon>
        <taxon>Spongisporangium</taxon>
    </lineage>
</organism>
<reference evidence="3 4" key="1">
    <citation type="submission" date="2024-10" db="EMBL/GenBank/DDBJ databases">
        <title>The Natural Products Discovery Center: Release of the First 8490 Sequenced Strains for Exploring Actinobacteria Biosynthetic Diversity.</title>
        <authorList>
            <person name="Kalkreuter E."/>
            <person name="Kautsar S.A."/>
            <person name="Yang D."/>
            <person name="Bader C.D."/>
            <person name="Teijaro C.N."/>
            <person name="Fluegel L."/>
            <person name="Davis C.M."/>
            <person name="Simpson J.R."/>
            <person name="Lauterbach L."/>
            <person name="Steele A.D."/>
            <person name="Gui C."/>
            <person name="Meng S."/>
            <person name="Li G."/>
            <person name="Viehrig K."/>
            <person name="Ye F."/>
            <person name="Su P."/>
            <person name="Kiefer A.F."/>
            <person name="Nichols A."/>
            <person name="Cepeda A.J."/>
            <person name="Yan W."/>
            <person name="Fan B."/>
            <person name="Jiang Y."/>
            <person name="Adhikari A."/>
            <person name="Zheng C.-J."/>
            <person name="Schuster L."/>
            <person name="Cowan T.M."/>
            <person name="Smanski M.J."/>
            <person name="Chevrette M.G."/>
            <person name="De Carvalho L.P.S."/>
            <person name="Shen B."/>
        </authorList>
    </citation>
    <scope>NUCLEOTIDE SEQUENCE [LARGE SCALE GENOMIC DNA]</scope>
    <source>
        <strain evidence="3 4">NPDC049639</strain>
    </source>
</reference>
<dbReference type="Proteomes" id="UP001612915">
    <property type="component" value="Unassembled WGS sequence"/>
</dbReference>
<keyword evidence="4" id="KW-1185">Reference proteome</keyword>
<name>A0ABW8AV18_9ACTN</name>
<dbReference type="GO" id="GO:0052621">
    <property type="term" value="F:diguanylate cyclase activity"/>
    <property type="evidence" value="ECO:0007669"/>
    <property type="project" value="UniProtKB-EC"/>
</dbReference>
<feature type="domain" description="GGDEF" evidence="2">
    <location>
        <begin position="356"/>
        <end position="487"/>
    </location>
</feature>
<dbReference type="EMBL" id="JBITLV010000010">
    <property type="protein sequence ID" value="MFI7589838.1"/>
    <property type="molecule type" value="Genomic_DNA"/>
</dbReference>
<evidence type="ECO:0000313" key="3">
    <source>
        <dbReference type="EMBL" id="MFI7589838.1"/>
    </source>
</evidence>
<keyword evidence="3" id="KW-0808">Transferase</keyword>
<dbReference type="SMART" id="SM00267">
    <property type="entry name" value="GGDEF"/>
    <property type="match status" value="1"/>
</dbReference>
<keyword evidence="1" id="KW-0812">Transmembrane</keyword>
<dbReference type="SUPFAM" id="SSF55073">
    <property type="entry name" value="Nucleotide cyclase"/>
    <property type="match status" value="1"/>
</dbReference>
<keyword evidence="1" id="KW-0472">Membrane</keyword>
<evidence type="ECO:0000256" key="1">
    <source>
        <dbReference type="SAM" id="Phobius"/>
    </source>
</evidence>
<dbReference type="Pfam" id="PF00990">
    <property type="entry name" value="GGDEF"/>
    <property type="match status" value="1"/>
</dbReference>
<dbReference type="InterPro" id="IPR029787">
    <property type="entry name" value="Nucleotide_cyclase"/>
</dbReference>
<dbReference type="CDD" id="cd01949">
    <property type="entry name" value="GGDEF"/>
    <property type="match status" value="1"/>
</dbReference>
<comment type="caution">
    <text evidence="3">The sequence shown here is derived from an EMBL/GenBank/DDBJ whole genome shotgun (WGS) entry which is preliminary data.</text>
</comment>
<dbReference type="EC" id="2.7.7.65" evidence="3"/>
<dbReference type="RefSeq" id="WP_398284439.1">
    <property type="nucleotide sequence ID" value="NZ_JBITLV010000010.1"/>
</dbReference>